<dbReference type="EMBL" id="JANBPK010000121">
    <property type="protein sequence ID" value="KAJ2936263.1"/>
    <property type="molecule type" value="Genomic_DNA"/>
</dbReference>
<feature type="transmembrane region" description="Helical" evidence="1">
    <location>
        <begin position="50"/>
        <end position="67"/>
    </location>
</feature>
<gene>
    <name evidence="2" type="ORF">H1R20_g831</name>
</gene>
<organism evidence="2 3">
    <name type="scientific">Candolleomyces eurysporus</name>
    <dbReference type="NCBI Taxonomy" id="2828524"/>
    <lineage>
        <taxon>Eukaryota</taxon>
        <taxon>Fungi</taxon>
        <taxon>Dikarya</taxon>
        <taxon>Basidiomycota</taxon>
        <taxon>Agaricomycotina</taxon>
        <taxon>Agaricomycetes</taxon>
        <taxon>Agaricomycetidae</taxon>
        <taxon>Agaricales</taxon>
        <taxon>Agaricineae</taxon>
        <taxon>Psathyrellaceae</taxon>
        <taxon>Candolleomyces</taxon>
    </lineage>
</organism>
<accession>A0A9W8MPC6</accession>
<comment type="caution">
    <text evidence="2">The sequence shown here is derived from an EMBL/GenBank/DDBJ whole genome shotgun (WGS) entry which is preliminary data.</text>
</comment>
<keyword evidence="1" id="KW-0812">Transmembrane</keyword>
<dbReference type="OrthoDB" id="3234297at2759"/>
<reference evidence="2" key="1">
    <citation type="submission" date="2022-06" db="EMBL/GenBank/DDBJ databases">
        <title>Genome Sequence of Candolleomyces eurysporus.</title>
        <authorList>
            <person name="Buettner E."/>
        </authorList>
    </citation>
    <scope>NUCLEOTIDE SEQUENCE</scope>
    <source>
        <strain evidence="2">VTCC 930004</strain>
    </source>
</reference>
<keyword evidence="1" id="KW-1133">Transmembrane helix</keyword>
<sequence>MEAGIFPDLNFSHAADPAEYFKAFCLNPADDHCDLGVCPNTDVTGIGQQVSIYITTFSYAIVLVYIPRLHRTMLYAHLSVLYSLFIAAVVSMSKGELTNADGIFVVVAASSPSSLHLWFLTIRSFWNTSVFPIQPADKSVPAHKSLVIQLTRALALLSLIFEIILIFLILTPTKRIQFSQPACNREYGKALWYNVAWVAPVAVQSGFILGMVTVASILARFCISRKAYEAPARILRPLGKGTGEKPTTKPKDNIDMISWTEQVLWECWPHFMNRTLFVCLITTAQLSALPSLMYVVDIKGCLSVVLVFAGLVAEKPRKGSNVRKIYAIRVV</sequence>
<dbReference type="Proteomes" id="UP001140091">
    <property type="component" value="Unassembled WGS sequence"/>
</dbReference>
<name>A0A9W8MPC6_9AGAR</name>
<protein>
    <submittedName>
        <fullName evidence="2">Uncharacterized protein</fullName>
    </submittedName>
</protein>
<feature type="transmembrane region" description="Helical" evidence="1">
    <location>
        <begin position="146"/>
        <end position="170"/>
    </location>
</feature>
<evidence type="ECO:0000256" key="1">
    <source>
        <dbReference type="SAM" id="Phobius"/>
    </source>
</evidence>
<proteinExistence type="predicted"/>
<feature type="non-terminal residue" evidence="2">
    <location>
        <position position="1"/>
    </location>
</feature>
<feature type="transmembrane region" description="Helical" evidence="1">
    <location>
        <begin position="292"/>
        <end position="313"/>
    </location>
</feature>
<evidence type="ECO:0000313" key="3">
    <source>
        <dbReference type="Proteomes" id="UP001140091"/>
    </source>
</evidence>
<feature type="transmembrane region" description="Helical" evidence="1">
    <location>
        <begin position="73"/>
        <end position="91"/>
    </location>
</feature>
<keyword evidence="1" id="KW-0472">Membrane</keyword>
<keyword evidence="3" id="KW-1185">Reference proteome</keyword>
<evidence type="ECO:0000313" key="2">
    <source>
        <dbReference type="EMBL" id="KAJ2936263.1"/>
    </source>
</evidence>
<feature type="transmembrane region" description="Helical" evidence="1">
    <location>
        <begin position="191"/>
        <end position="219"/>
    </location>
</feature>
<dbReference type="AlphaFoldDB" id="A0A9W8MPC6"/>